<dbReference type="PANTHER" id="PTHR46481:SF10">
    <property type="entry name" value="ZINC FINGER BED DOMAIN-CONTAINING PROTEIN 39"/>
    <property type="match status" value="1"/>
</dbReference>
<evidence type="ECO:0000259" key="6">
    <source>
        <dbReference type="Pfam" id="PF05699"/>
    </source>
</evidence>
<dbReference type="InterPro" id="IPR052035">
    <property type="entry name" value="ZnF_BED_domain_contain"/>
</dbReference>
<protein>
    <recommendedName>
        <fullName evidence="6">HAT C-terminal dimerisation domain-containing protein</fullName>
    </recommendedName>
</protein>
<reference evidence="7 8" key="1">
    <citation type="journal article" date="2012" name="Science">
        <title>The Paleozoic origin of enzymatic lignin decomposition reconstructed from 31 fungal genomes.</title>
        <authorList>
            <person name="Floudas D."/>
            <person name="Binder M."/>
            <person name="Riley R."/>
            <person name="Barry K."/>
            <person name="Blanchette R.A."/>
            <person name="Henrissat B."/>
            <person name="Martinez A.T."/>
            <person name="Otillar R."/>
            <person name="Spatafora J.W."/>
            <person name="Yadav J.S."/>
            <person name="Aerts A."/>
            <person name="Benoit I."/>
            <person name="Boyd A."/>
            <person name="Carlson A."/>
            <person name="Copeland A."/>
            <person name="Coutinho P.M."/>
            <person name="de Vries R.P."/>
            <person name="Ferreira P."/>
            <person name="Findley K."/>
            <person name="Foster B."/>
            <person name="Gaskell J."/>
            <person name="Glotzer D."/>
            <person name="Gorecki P."/>
            <person name="Heitman J."/>
            <person name="Hesse C."/>
            <person name="Hori C."/>
            <person name="Igarashi K."/>
            <person name="Jurgens J.A."/>
            <person name="Kallen N."/>
            <person name="Kersten P."/>
            <person name="Kohler A."/>
            <person name="Kuees U."/>
            <person name="Kumar T.K.A."/>
            <person name="Kuo A."/>
            <person name="LaButti K."/>
            <person name="Larrondo L.F."/>
            <person name="Lindquist E."/>
            <person name="Ling A."/>
            <person name="Lombard V."/>
            <person name="Lucas S."/>
            <person name="Lundell T."/>
            <person name="Martin R."/>
            <person name="McLaughlin D.J."/>
            <person name="Morgenstern I."/>
            <person name="Morin E."/>
            <person name="Murat C."/>
            <person name="Nagy L.G."/>
            <person name="Nolan M."/>
            <person name="Ohm R.A."/>
            <person name="Patyshakuliyeva A."/>
            <person name="Rokas A."/>
            <person name="Ruiz-Duenas F.J."/>
            <person name="Sabat G."/>
            <person name="Salamov A."/>
            <person name="Samejima M."/>
            <person name="Schmutz J."/>
            <person name="Slot J.C."/>
            <person name="St John F."/>
            <person name="Stenlid J."/>
            <person name="Sun H."/>
            <person name="Sun S."/>
            <person name="Syed K."/>
            <person name="Tsang A."/>
            <person name="Wiebenga A."/>
            <person name="Young D."/>
            <person name="Pisabarro A."/>
            <person name="Eastwood D.C."/>
            <person name="Martin F."/>
            <person name="Cullen D."/>
            <person name="Grigoriev I.V."/>
            <person name="Hibbett D.S."/>
        </authorList>
    </citation>
    <scope>NUCLEOTIDE SEQUENCE [LARGE SCALE GENOMIC DNA]</scope>
    <source>
        <strain evidence="7 8">ATCC 11539</strain>
    </source>
</reference>
<dbReference type="PANTHER" id="PTHR46481">
    <property type="entry name" value="ZINC FINGER BED DOMAIN-CONTAINING PROTEIN 4"/>
    <property type="match status" value="1"/>
</dbReference>
<keyword evidence="3" id="KW-0863">Zinc-finger</keyword>
<dbReference type="InterPro" id="IPR008906">
    <property type="entry name" value="HATC_C_dom"/>
</dbReference>
<organism evidence="7 8">
    <name type="scientific">Gloeophyllum trabeum (strain ATCC 11539 / FP-39264 / Madison 617)</name>
    <name type="common">Brown rot fungus</name>
    <dbReference type="NCBI Taxonomy" id="670483"/>
    <lineage>
        <taxon>Eukaryota</taxon>
        <taxon>Fungi</taxon>
        <taxon>Dikarya</taxon>
        <taxon>Basidiomycota</taxon>
        <taxon>Agaricomycotina</taxon>
        <taxon>Agaricomycetes</taxon>
        <taxon>Gloeophyllales</taxon>
        <taxon>Gloeophyllaceae</taxon>
        <taxon>Gloeophyllum</taxon>
    </lineage>
</organism>
<dbReference type="GO" id="GO:0008270">
    <property type="term" value="F:zinc ion binding"/>
    <property type="evidence" value="ECO:0007669"/>
    <property type="project" value="UniProtKB-KW"/>
</dbReference>
<dbReference type="RefSeq" id="XP_007871600.1">
    <property type="nucleotide sequence ID" value="XM_007873409.1"/>
</dbReference>
<dbReference type="GeneID" id="19305093"/>
<dbReference type="AlphaFoldDB" id="S7RC33"/>
<evidence type="ECO:0000256" key="4">
    <source>
        <dbReference type="ARBA" id="ARBA00022833"/>
    </source>
</evidence>
<feature type="non-terminal residue" evidence="7">
    <location>
        <position position="438"/>
    </location>
</feature>
<dbReference type="Proteomes" id="UP000030669">
    <property type="component" value="Unassembled WGS sequence"/>
</dbReference>
<comment type="subcellular location">
    <subcellularLocation>
        <location evidence="1">Nucleus</location>
    </subcellularLocation>
</comment>
<dbReference type="OMA" id="VYHQFSW"/>
<evidence type="ECO:0000256" key="2">
    <source>
        <dbReference type="ARBA" id="ARBA00022723"/>
    </source>
</evidence>
<evidence type="ECO:0000313" key="7">
    <source>
        <dbReference type="EMBL" id="EPQ49944.1"/>
    </source>
</evidence>
<dbReference type="GO" id="GO:0005634">
    <property type="term" value="C:nucleus"/>
    <property type="evidence" value="ECO:0007669"/>
    <property type="project" value="UniProtKB-SubCell"/>
</dbReference>
<proteinExistence type="predicted"/>
<accession>S7RC33</accession>
<keyword evidence="8" id="KW-1185">Reference proteome</keyword>
<evidence type="ECO:0000256" key="3">
    <source>
        <dbReference type="ARBA" id="ARBA00022771"/>
    </source>
</evidence>
<dbReference type="GO" id="GO:0046983">
    <property type="term" value="F:protein dimerization activity"/>
    <property type="evidence" value="ECO:0007669"/>
    <property type="project" value="InterPro"/>
</dbReference>
<feature type="non-terminal residue" evidence="7">
    <location>
        <position position="1"/>
    </location>
</feature>
<evidence type="ECO:0000313" key="8">
    <source>
        <dbReference type="Proteomes" id="UP000030669"/>
    </source>
</evidence>
<dbReference type="Pfam" id="PF05699">
    <property type="entry name" value="Dimer_Tnp_hAT"/>
    <property type="match status" value="1"/>
</dbReference>
<feature type="domain" description="HAT C-terminal dimerisation" evidence="6">
    <location>
        <begin position="365"/>
        <end position="426"/>
    </location>
</feature>
<dbReference type="eggNOG" id="ENOG502TJI4">
    <property type="taxonomic scope" value="Eukaryota"/>
</dbReference>
<dbReference type="EMBL" id="KB469454">
    <property type="protein sequence ID" value="EPQ49944.1"/>
    <property type="molecule type" value="Genomic_DNA"/>
</dbReference>
<dbReference type="SUPFAM" id="SSF53098">
    <property type="entry name" value="Ribonuclease H-like"/>
    <property type="match status" value="1"/>
</dbReference>
<evidence type="ECO:0000256" key="1">
    <source>
        <dbReference type="ARBA" id="ARBA00004123"/>
    </source>
</evidence>
<dbReference type="InterPro" id="IPR012337">
    <property type="entry name" value="RNaseH-like_sf"/>
</dbReference>
<dbReference type="OrthoDB" id="2423954at2759"/>
<sequence>GSVLSGLAGKIVDKIRKAVTGRFATGQSDSWKNIARRSVVLSMINVEFIPYLLHTYDISAVVKNAENLLGIVVTEIAYCSEVLGVDIVAWCTDCGGEALKMRRLLRERFPWIVTVECWAHQINLIVGDYFKLNVPYVKVMDKAIEVVKWFNNHSRALGLLKEEQARSLMGKVLSLILPVITRWTSHYLSCSRLLELEKPMRRLVVDSFEVLRLCAGNKPDLVRKAEEVLSTIASPSFWQDLRVVQRHLEPFAIAANVTQANNARLDVVLMTLANLYRVFSDPTEREVFLLALVLNPYVRTRCFNRRNPLVTPGSLWQMVQRQFHRMFGEDPDAEFEITFTEYIKNIGEFSDAAMDLDGKKKRAAKMKSDVNLVALWRQFDTDVKNGRNGLVKLAMRILSIVPNSAATERSFSDFGAVQTKQRNRLGIEKARQSVLVKV</sequence>
<name>S7RC33_GLOTA</name>
<keyword evidence="4" id="KW-0862">Zinc</keyword>
<dbReference type="KEGG" id="gtr:GLOTRDRAFT_23281"/>
<keyword evidence="5" id="KW-0539">Nucleus</keyword>
<gene>
    <name evidence="7" type="ORF">GLOTRDRAFT_23281</name>
</gene>
<keyword evidence="2" id="KW-0479">Metal-binding</keyword>
<evidence type="ECO:0000256" key="5">
    <source>
        <dbReference type="ARBA" id="ARBA00023242"/>
    </source>
</evidence>
<dbReference type="HOGENOM" id="CLU_007316_2_1_1"/>